<dbReference type="InterPro" id="IPR011098">
    <property type="entry name" value="G5_dom"/>
</dbReference>
<keyword evidence="5" id="KW-0378">Hydrolase</keyword>
<protein>
    <submittedName>
        <fullName evidence="5">Murein DD-endopeptidase MepM and murein hydrolase activator NlpD, contain LysM domain</fullName>
    </submittedName>
</protein>
<evidence type="ECO:0000313" key="6">
    <source>
        <dbReference type="Proteomes" id="UP000199225"/>
    </source>
</evidence>
<dbReference type="InterPro" id="IPR018392">
    <property type="entry name" value="LysM"/>
</dbReference>
<dbReference type="EMBL" id="FNEV01000007">
    <property type="protein sequence ID" value="SDJ56863.1"/>
    <property type="molecule type" value="Genomic_DNA"/>
</dbReference>
<dbReference type="InterPro" id="IPR036779">
    <property type="entry name" value="LysM_dom_sf"/>
</dbReference>
<accession>A0A1G8USU5</accession>
<dbReference type="Pfam" id="PF01476">
    <property type="entry name" value="LysM"/>
    <property type="match status" value="1"/>
</dbReference>
<dbReference type="STRING" id="86666.SAMN04490247_2377"/>
<dbReference type="InterPro" id="IPR050570">
    <property type="entry name" value="Cell_wall_metabolism_enzyme"/>
</dbReference>
<dbReference type="Gene3D" id="3.10.350.10">
    <property type="entry name" value="LysM domain"/>
    <property type="match status" value="1"/>
</dbReference>
<dbReference type="Pfam" id="PF01551">
    <property type="entry name" value="Peptidase_M23"/>
    <property type="match status" value="1"/>
</dbReference>
<dbReference type="PROSITE" id="PS51109">
    <property type="entry name" value="G5"/>
    <property type="match status" value="1"/>
</dbReference>
<reference evidence="6" key="1">
    <citation type="submission" date="2016-10" db="EMBL/GenBank/DDBJ databases">
        <authorList>
            <person name="Varghese N."/>
            <person name="Submissions S."/>
        </authorList>
    </citation>
    <scope>NUCLEOTIDE SEQUENCE [LARGE SCALE GENOMIC DNA]</scope>
    <source>
        <strain evidence="6">DSM 4771</strain>
    </source>
</reference>
<evidence type="ECO:0000259" key="4">
    <source>
        <dbReference type="PROSITE" id="PS51782"/>
    </source>
</evidence>
<dbReference type="CDD" id="cd00118">
    <property type="entry name" value="LysM"/>
    <property type="match status" value="1"/>
</dbReference>
<evidence type="ECO:0000313" key="5">
    <source>
        <dbReference type="EMBL" id="SDJ56863.1"/>
    </source>
</evidence>
<dbReference type="OrthoDB" id="9805070at2"/>
<feature type="signal peptide" evidence="2">
    <location>
        <begin position="1"/>
        <end position="26"/>
    </location>
</feature>
<keyword evidence="1 2" id="KW-0732">Signal</keyword>
<dbReference type="Pfam" id="PF07501">
    <property type="entry name" value="G5"/>
    <property type="match status" value="1"/>
</dbReference>
<organism evidence="5 6">
    <name type="scientific">Salimicrobium halophilum</name>
    <dbReference type="NCBI Taxonomy" id="86666"/>
    <lineage>
        <taxon>Bacteria</taxon>
        <taxon>Bacillati</taxon>
        <taxon>Bacillota</taxon>
        <taxon>Bacilli</taxon>
        <taxon>Bacillales</taxon>
        <taxon>Bacillaceae</taxon>
        <taxon>Salimicrobium</taxon>
    </lineage>
</organism>
<feature type="domain" description="LysM" evidence="4">
    <location>
        <begin position="204"/>
        <end position="252"/>
    </location>
</feature>
<feature type="domain" description="G5" evidence="3">
    <location>
        <begin position="253"/>
        <end position="333"/>
    </location>
</feature>
<dbReference type="Proteomes" id="UP000199225">
    <property type="component" value="Unassembled WGS sequence"/>
</dbReference>
<dbReference type="Gene3D" id="2.70.70.10">
    <property type="entry name" value="Glucose Permease (Domain IIA)"/>
    <property type="match status" value="1"/>
</dbReference>
<feature type="chain" id="PRO_5039517164" evidence="2">
    <location>
        <begin position="27"/>
        <end position="461"/>
    </location>
</feature>
<dbReference type="Gene3D" id="2.20.230.10">
    <property type="entry name" value="Resuscitation-promoting factor rpfb"/>
    <property type="match status" value="1"/>
</dbReference>
<evidence type="ECO:0000259" key="3">
    <source>
        <dbReference type="PROSITE" id="PS51109"/>
    </source>
</evidence>
<proteinExistence type="predicted"/>
<dbReference type="PANTHER" id="PTHR21666:SF270">
    <property type="entry name" value="MUREIN HYDROLASE ACTIVATOR ENVC"/>
    <property type="match status" value="1"/>
</dbReference>
<name>A0A1G8USU5_9BACI</name>
<dbReference type="RefSeq" id="WP_093194082.1">
    <property type="nucleotide sequence ID" value="NZ_FNEV01000007.1"/>
</dbReference>
<dbReference type="SUPFAM" id="SSF51261">
    <property type="entry name" value="Duplicated hybrid motif"/>
    <property type="match status" value="1"/>
</dbReference>
<dbReference type="InterPro" id="IPR016047">
    <property type="entry name" value="M23ase_b-sheet_dom"/>
</dbReference>
<dbReference type="PROSITE" id="PS51782">
    <property type="entry name" value="LYSM"/>
    <property type="match status" value="1"/>
</dbReference>
<evidence type="ECO:0000256" key="2">
    <source>
        <dbReference type="SAM" id="SignalP"/>
    </source>
</evidence>
<dbReference type="GO" id="GO:0004222">
    <property type="term" value="F:metalloendopeptidase activity"/>
    <property type="evidence" value="ECO:0007669"/>
    <property type="project" value="TreeGrafter"/>
</dbReference>
<dbReference type="SMART" id="SM01208">
    <property type="entry name" value="G5"/>
    <property type="match status" value="1"/>
</dbReference>
<sequence>MHRTGTKWMRNLSLAALLGLGVTAGATYVEGSMAPVHHVYVDGEEVGTVSSKEIVKESIDERLQKAQDAYGVETIVEESVTFESERLMNPQYDNEETVETVQEDLTVKTEATAIAFDGHTTGYVASAAKAKEVMDEFKQQFADNDLLTAFENRENKTIGVGEGKLTGFSLTTQPQQKTEAVHPRKVSDVDEIVRRLNEGGMETKQYEVKDKENLSSILDAYQMTEERFRELNPQVSGITAGQNIQVEQEVDYTDVEIEKEKVVTESVPFETQTEKTNDLLIGETKVKQEGSEGQKKVRYSYQKENTEILSQEKLGEKIIESPTPKIILEGTKTPSVGSGEFTWPAVGGVLTSKQGERWGSFHAGIDIAGVSDRTIKSADHGVVASAGKSGAYGNKVVVNHRNGYKTTYAHLSSIDVNVGDKVQKGDKLGVMGTTGRSTGIHLHFEIHENGNLKNPLSYVSQ</sequence>
<dbReference type="InterPro" id="IPR011055">
    <property type="entry name" value="Dup_hybrid_motif"/>
</dbReference>
<evidence type="ECO:0000256" key="1">
    <source>
        <dbReference type="ARBA" id="ARBA00022729"/>
    </source>
</evidence>
<gene>
    <name evidence="5" type="ORF">SAMN04490247_2377</name>
</gene>
<dbReference type="SUPFAM" id="SSF54106">
    <property type="entry name" value="LysM domain"/>
    <property type="match status" value="1"/>
</dbReference>
<keyword evidence="6" id="KW-1185">Reference proteome</keyword>
<dbReference type="PANTHER" id="PTHR21666">
    <property type="entry name" value="PEPTIDASE-RELATED"/>
    <property type="match status" value="1"/>
</dbReference>
<dbReference type="AlphaFoldDB" id="A0A1G8USU5"/>
<dbReference type="CDD" id="cd12797">
    <property type="entry name" value="M23_peptidase"/>
    <property type="match status" value="1"/>
</dbReference>